<dbReference type="PANTHER" id="PTHR35788:SF1">
    <property type="entry name" value="EXPORTED PROTEIN"/>
    <property type="match status" value="1"/>
</dbReference>
<dbReference type="Proteomes" id="UP000241209">
    <property type="component" value="Unassembled WGS sequence"/>
</dbReference>
<accession>A0A2T4PWW8</accession>
<evidence type="ECO:0000313" key="1">
    <source>
        <dbReference type="EMBL" id="PTI30982.1"/>
    </source>
</evidence>
<dbReference type="Pfam" id="PF04294">
    <property type="entry name" value="VanW"/>
    <property type="match status" value="1"/>
</dbReference>
<comment type="caution">
    <text evidence="1">The sequence shown here is derived from an EMBL/GenBank/DDBJ whole genome shotgun (WGS) entry which is preliminary data.</text>
</comment>
<dbReference type="Pfam" id="PF13242">
    <property type="entry name" value="Hydrolase_like"/>
    <property type="match status" value="1"/>
</dbReference>
<dbReference type="NCBIfam" id="TIGR01549">
    <property type="entry name" value="HAD-SF-IA-v1"/>
    <property type="match status" value="1"/>
</dbReference>
<dbReference type="SUPFAM" id="SSF56784">
    <property type="entry name" value="HAD-like"/>
    <property type="match status" value="1"/>
</dbReference>
<protein>
    <submittedName>
        <fullName evidence="1">YqeG family HAD IIIA-type phosphatase</fullName>
    </submittedName>
</protein>
<dbReference type="Gene3D" id="3.40.50.1000">
    <property type="entry name" value="HAD superfamily/HAD-like"/>
    <property type="match status" value="1"/>
</dbReference>
<dbReference type="InterPro" id="IPR007391">
    <property type="entry name" value="Vancomycin_resist_VanW"/>
</dbReference>
<reference evidence="1 2" key="1">
    <citation type="journal article" date="2016" name="Front. Microbiol.">
        <title>Comprehensive Phylogenetic Analysis of Bovine Non-aureus Staphylococci Species Based on Whole-Genome Sequencing.</title>
        <authorList>
            <person name="Naushad S."/>
            <person name="Barkema H.W."/>
            <person name="Luby C."/>
            <person name="Condas L.A."/>
            <person name="Nobrega D.B."/>
            <person name="Carson D.A."/>
            <person name="De Buck J."/>
        </authorList>
    </citation>
    <scope>NUCLEOTIDE SEQUENCE [LARGE SCALE GENOMIC DNA]</scope>
    <source>
        <strain evidence="1 2">SNUC 2204</strain>
    </source>
</reference>
<dbReference type="PANTHER" id="PTHR35788">
    <property type="entry name" value="EXPORTED PROTEIN-RELATED"/>
    <property type="match status" value="1"/>
</dbReference>
<dbReference type="EMBL" id="PZFK01000002">
    <property type="protein sequence ID" value="PTI30982.1"/>
    <property type="molecule type" value="Genomic_DNA"/>
</dbReference>
<dbReference type="AlphaFoldDB" id="A0A2T4PWW8"/>
<dbReference type="InterPro" id="IPR052913">
    <property type="entry name" value="Glycopeptide_resist_protein"/>
</dbReference>
<proteinExistence type="predicted"/>
<name>A0A2T4PWW8_9STAP</name>
<dbReference type="InterPro" id="IPR006439">
    <property type="entry name" value="HAD-SF_hydro_IA"/>
</dbReference>
<dbReference type="InterPro" id="IPR023214">
    <property type="entry name" value="HAD_sf"/>
</dbReference>
<dbReference type="RefSeq" id="WP_107556602.1">
    <property type="nucleotide sequence ID" value="NZ_PZFK01000002.1"/>
</dbReference>
<dbReference type="InterPro" id="IPR036412">
    <property type="entry name" value="HAD-like_sf"/>
</dbReference>
<gene>
    <name evidence="1" type="ORF">BU072_01505</name>
</gene>
<sequence length="455" mass="52530">MLNVLFPDLYVKSVFDIDFNEVYNDGYEGLIFDIDSTLVPHGADSTKEIDDLFKVIHKIGFKTIFLSNNSTERIESFNKNINTDFIEMANKPHKNSYLRAIEKLDMDRSKVLLIGDQIFTDILGANLCKIDNVLVKYLLHEGETKIGKKRRVEKMILNIFSISKKFTKNSSKIQKKHKDSGRKRKNLSELFPVLYTVAVQKEVIRRHVKNKVSRKSFSNKLLNDKLPNVIYRSQSKMIKTGKDIDPVLQENKAFNLERSSSKINGVVINPGEEFSFWKLVGKANRKNGYKDGRVIINNKVQAGTGGGLCNLANTINLLIIHSPLKITEVHYHSDALAPEKGERKPLANGTSVSYNYVDYRFKNNTDQKFQICIWCENKELIAELRSERALPYQYKIIEKNHQFVKENDVFYRKSKIYKVTENKDSSKELDRELLLNNHSQVMFDYSLIPEDQITS</sequence>
<evidence type="ECO:0000313" key="2">
    <source>
        <dbReference type="Proteomes" id="UP000241209"/>
    </source>
</evidence>
<organism evidence="1 2">
    <name type="scientific">Mammaliicoccus vitulinus</name>
    <dbReference type="NCBI Taxonomy" id="71237"/>
    <lineage>
        <taxon>Bacteria</taxon>
        <taxon>Bacillati</taxon>
        <taxon>Bacillota</taxon>
        <taxon>Bacilli</taxon>
        <taxon>Bacillales</taxon>
        <taxon>Staphylococcaceae</taxon>
        <taxon>Mammaliicoccus</taxon>
    </lineage>
</organism>